<reference evidence="1 2" key="1">
    <citation type="submission" date="2014-04" db="EMBL/GenBank/DDBJ databases">
        <title>Aquimarina sp. 22II-S11-z7 Genome Sequencing.</title>
        <authorList>
            <person name="Lai Q."/>
        </authorList>
    </citation>
    <scope>NUCLEOTIDE SEQUENCE [LARGE SCALE GENOMIC DNA]</scope>
    <source>
        <strain evidence="1 2">22II-S11-z7</strain>
    </source>
</reference>
<dbReference type="OrthoDB" id="7701037at2"/>
<protein>
    <submittedName>
        <fullName evidence="1">Uncharacterized protein</fullName>
    </submittedName>
</protein>
<dbReference type="STRING" id="1317122.ATO12_22595"/>
<accession>A0A023BSG2</accession>
<evidence type="ECO:0000313" key="2">
    <source>
        <dbReference type="Proteomes" id="UP000023541"/>
    </source>
</evidence>
<dbReference type="Proteomes" id="UP000023541">
    <property type="component" value="Unassembled WGS sequence"/>
</dbReference>
<sequence length="289" mass="33492">MNYSSYIVLPKEGEIYSILDTVASEAKIVCFTGLPGVGKSLYVQQFAYMALQKRRKISILQWDGARQGFETEQVLKIYPEIDGVTHAGIRKSCGLWSRKAVYDWYQLHKDDNEVLILEAPLVGNRLVELGKKTEDELEPILSSDNTQFILPVPSDKLRKLIISKRVKTAKNPNHEMEKADAQPHVLMALYREICEVGKKWGMQEQLGENQEYDKYFYESLYRKVLRARHVKTLFVNEAFEVNSAYDIRQKFSKLTPSIEEVSYFVSLVQEKYPTDEQLEMAVNNWYVLT</sequence>
<dbReference type="AlphaFoldDB" id="A0A023BSG2"/>
<organism evidence="1 2">
    <name type="scientific">Aquimarina atlantica</name>
    <dbReference type="NCBI Taxonomy" id="1317122"/>
    <lineage>
        <taxon>Bacteria</taxon>
        <taxon>Pseudomonadati</taxon>
        <taxon>Bacteroidota</taxon>
        <taxon>Flavobacteriia</taxon>
        <taxon>Flavobacteriales</taxon>
        <taxon>Flavobacteriaceae</taxon>
        <taxon>Aquimarina</taxon>
    </lineage>
</organism>
<comment type="caution">
    <text evidence="1">The sequence shown here is derived from an EMBL/GenBank/DDBJ whole genome shotgun (WGS) entry which is preliminary data.</text>
</comment>
<name>A0A023BSG2_9FLAO</name>
<dbReference type="SUPFAM" id="SSF52540">
    <property type="entry name" value="P-loop containing nucleoside triphosphate hydrolases"/>
    <property type="match status" value="1"/>
</dbReference>
<dbReference type="RefSeq" id="WP_034244410.1">
    <property type="nucleotide sequence ID" value="NZ_AQRA01000007.1"/>
</dbReference>
<dbReference type="EMBL" id="AQRA01000007">
    <property type="protein sequence ID" value="EZH72921.1"/>
    <property type="molecule type" value="Genomic_DNA"/>
</dbReference>
<dbReference type="eggNOG" id="ENOG5030X4E">
    <property type="taxonomic scope" value="Bacteria"/>
</dbReference>
<evidence type="ECO:0000313" key="1">
    <source>
        <dbReference type="EMBL" id="EZH72921.1"/>
    </source>
</evidence>
<dbReference type="Gene3D" id="3.40.50.300">
    <property type="entry name" value="P-loop containing nucleotide triphosphate hydrolases"/>
    <property type="match status" value="1"/>
</dbReference>
<gene>
    <name evidence="1" type="ORF">ATO12_22595</name>
</gene>
<dbReference type="InterPro" id="IPR027417">
    <property type="entry name" value="P-loop_NTPase"/>
</dbReference>
<keyword evidence="2" id="KW-1185">Reference proteome</keyword>
<proteinExistence type="predicted"/>